<accession>A0A4V4MU70</accession>
<gene>
    <name evidence="3" type="ORF">E3Q01_03273</name>
    <name evidence="2" type="ORF">E3Q10_02984</name>
</gene>
<evidence type="ECO:0000313" key="2">
    <source>
        <dbReference type="EMBL" id="TIC28723.1"/>
    </source>
</evidence>
<evidence type="ECO:0000313" key="5">
    <source>
        <dbReference type="Proteomes" id="UP000310708"/>
    </source>
</evidence>
<proteinExistence type="predicted"/>
<name>A0A4V4MU70_9BASI</name>
<reference evidence="4 5" key="1">
    <citation type="submission" date="2019-03" db="EMBL/GenBank/DDBJ databases">
        <title>Sequencing 25 genomes of Wallemia mellicola.</title>
        <authorList>
            <person name="Gostincar C."/>
        </authorList>
    </citation>
    <scope>NUCLEOTIDE SEQUENCE [LARGE SCALE GENOMIC DNA]</scope>
    <source>
        <strain evidence="3 5">EXF-757</strain>
        <strain evidence="2 4">EXF-8738</strain>
    </source>
</reference>
<evidence type="ECO:0000313" key="3">
    <source>
        <dbReference type="EMBL" id="TIC63578.1"/>
    </source>
</evidence>
<evidence type="ECO:0000313" key="4">
    <source>
        <dbReference type="Proteomes" id="UP000305647"/>
    </source>
</evidence>
<dbReference type="EMBL" id="SPRO01000035">
    <property type="protein sequence ID" value="TIC28723.1"/>
    <property type="molecule type" value="Genomic_DNA"/>
</dbReference>
<feature type="compositionally biased region" description="Low complexity" evidence="1">
    <location>
        <begin position="253"/>
        <end position="264"/>
    </location>
</feature>
<dbReference type="Proteomes" id="UP000305647">
    <property type="component" value="Unassembled WGS sequence"/>
</dbReference>
<feature type="region of interest" description="Disordered" evidence="1">
    <location>
        <begin position="213"/>
        <end position="306"/>
    </location>
</feature>
<comment type="caution">
    <text evidence="2">The sequence shown here is derived from an EMBL/GenBank/DDBJ whole genome shotgun (WGS) entry which is preliminary data.</text>
</comment>
<organism evidence="2 4">
    <name type="scientific">Wallemia mellicola</name>
    <dbReference type="NCBI Taxonomy" id="1708541"/>
    <lineage>
        <taxon>Eukaryota</taxon>
        <taxon>Fungi</taxon>
        <taxon>Dikarya</taxon>
        <taxon>Basidiomycota</taxon>
        <taxon>Wallemiomycotina</taxon>
        <taxon>Wallemiomycetes</taxon>
        <taxon>Wallemiales</taxon>
        <taxon>Wallemiaceae</taxon>
        <taxon>Wallemia</taxon>
    </lineage>
</organism>
<dbReference type="Proteomes" id="UP000310708">
    <property type="component" value="Unassembled WGS sequence"/>
</dbReference>
<sequence>MDRIERRSLIDVVDDSIIDLADKYCRAVRKATKPGASHELRAGTTSIPWICTMLAAENLGLLSQFDETVALSRSATRPKDFKMVVETCRKILTIEEDKSEEKAIAKIEITPDELVLEYELPRSRIDDCKQLLKLFYAAVEVEKQQIYVDNVKGQYKNEVLSAVFWSMGASLNVHDLPTRNQFISDWQLTRPFHKYAEDVDYYLKEDLDSLRKTGELQRKSSPKRELGLEQSLTTNTKRRRTAAEQADIKRQPTQTTTRNQQNRTRTNDALQDLQSRRIIPQKAKDVNTTPQKPATKSAEAKQTPRRAVARAMRQQRLETVKENNDNDEDQEDDSLFINRWCFTDTFRSSYQDSRWDRFLDVRSSLVDKIA</sequence>
<protein>
    <submittedName>
        <fullName evidence="2">Uncharacterized protein</fullName>
    </submittedName>
</protein>
<evidence type="ECO:0000256" key="1">
    <source>
        <dbReference type="SAM" id="MobiDB-lite"/>
    </source>
</evidence>
<feature type="compositionally biased region" description="Basic and acidic residues" evidence="1">
    <location>
        <begin position="213"/>
        <end position="227"/>
    </location>
</feature>
<dbReference type="EMBL" id="SPRX01000045">
    <property type="protein sequence ID" value="TIC63578.1"/>
    <property type="molecule type" value="Genomic_DNA"/>
</dbReference>
<dbReference type="AlphaFoldDB" id="A0A4V4MU70"/>